<dbReference type="OrthoDB" id="9838669at2"/>
<evidence type="ECO:0008006" key="4">
    <source>
        <dbReference type="Google" id="ProtNLM"/>
    </source>
</evidence>
<reference evidence="3" key="1">
    <citation type="submission" date="2016-10" db="EMBL/GenBank/DDBJ databases">
        <authorList>
            <person name="Varghese N."/>
            <person name="Submissions S."/>
        </authorList>
    </citation>
    <scope>NUCLEOTIDE SEQUENCE [LARGE SCALE GENOMIC DNA]</scope>
    <source>
        <strain evidence="3">CGMCC 1.12041</strain>
    </source>
</reference>
<dbReference type="EMBL" id="FOLD01000002">
    <property type="protein sequence ID" value="SFB83276.1"/>
    <property type="molecule type" value="Genomic_DNA"/>
</dbReference>
<gene>
    <name evidence="2" type="ORF">SAMN05216204_10227</name>
</gene>
<organism evidence="2 3">
    <name type="scientific">Massilia yuzhufengensis</name>
    <dbReference type="NCBI Taxonomy" id="1164594"/>
    <lineage>
        <taxon>Bacteria</taxon>
        <taxon>Pseudomonadati</taxon>
        <taxon>Pseudomonadota</taxon>
        <taxon>Betaproteobacteria</taxon>
        <taxon>Burkholderiales</taxon>
        <taxon>Oxalobacteraceae</taxon>
        <taxon>Telluria group</taxon>
        <taxon>Massilia</taxon>
    </lineage>
</organism>
<keyword evidence="3" id="KW-1185">Reference proteome</keyword>
<name>A0A1I1E995_9BURK</name>
<evidence type="ECO:0000256" key="1">
    <source>
        <dbReference type="SAM" id="SignalP"/>
    </source>
</evidence>
<dbReference type="Proteomes" id="UP000198639">
    <property type="component" value="Unassembled WGS sequence"/>
</dbReference>
<feature type="signal peptide" evidence="1">
    <location>
        <begin position="1"/>
        <end position="34"/>
    </location>
</feature>
<dbReference type="AlphaFoldDB" id="A0A1I1E995"/>
<keyword evidence="1" id="KW-0732">Signal</keyword>
<proteinExistence type="predicted"/>
<accession>A0A1I1E995</accession>
<evidence type="ECO:0000313" key="2">
    <source>
        <dbReference type="EMBL" id="SFB83276.1"/>
    </source>
</evidence>
<feature type="chain" id="PRO_5011698407" description="DUF4384 domain-containing protein" evidence="1">
    <location>
        <begin position="35"/>
        <end position="299"/>
    </location>
</feature>
<sequence>MNRNRSTGGRASAALRFAAALCTLAACGIATALAQDCRQTGIATPGNAVFQSLANWTAGRVNPTTPGASPVASPALAATPAAFWLVHPPLAQGLPRPLAQAPSYAAIPVVLAQPDVPFRLADGGSDPGRPWDVNANYHGMAVSAVMLDSQNLVTDTRSLAAPFRAGERFKLRIVSTSDVLISLDALRAPRGTVGPNGVLLHQPSWIGQLYPARQEQVVQAKAGEVVYLPLGTSEYFTFDGRPGVDMVSLNLRHPQASNALLNRQPVYRHDAQGMTSFAQLVQPGSHMGLTQLLALQHVQ</sequence>
<dbReference type="PROSITE" id="PS51257">
    <property type="entry name" value="PROKAR_LIPOPROTEIN"/>
    <property type="match status" value="1"/>
</dbReference>
<evidence type="ECO:0000313" key="3">
    <source>
        <dbReference type="Proteomes" id="UP000198639"/>
    </source>
</evidence>
<dbReference type="STRING" id="1164594.SAMN05216204_10227"/>
<protein>
    <recommendedName>
        <fullName evidence="4">DUF4384 domain-containing protein</fullName>
    </recommendedName>
</protein>